<evidence type="ECO:0000313" key="5">
    <source>
        <dbReference type="EMBL" id="KAJ9587295.1"/>
    </source>
</evidence>
<feature type="region of interest" description="Disordered" evidence="4">
    <location>
        <begin position="220"/>
        <end position="240"/>
    </location>
</feature>
<reference evidence="5" key="2">
    <citation type="submission" date="2023-05" db="EMBL/GenBank/DDBJ databases">
        <authorList>
            <person name="Fouks B."/>
        </authorList>
    </citation>
    <scope>NUCLEOTIDE SEQUENCE</scope>
    <source>
        <strain evidence="5">Stay&amp;Tobe</strain>
        <tissue evidence="5">Testes</tissue>
    </source>
</reference>
<proteinExistence type="predicted"/>
<dbReference type="InterPro" id="IPR000618">
    <property type="entry name" value="Insect_cuticle"/>
</dbReference>
<feature type="region of interest" description="Disordered" evidence="4">
    <location>
        <begin position="774"/>
        <end position="799"/>
    </location>
</feature>
<feature type="compositionally biased region" description="Polar residues" evidence="4">
    <location>
        <begin position="637"/>
        <end position="647"/>
    </location>
</feature>
<feature type="region of interest" description="Disordered" evidence="4">
    <location>
        <begin position="1368"/>
        <end position="1389"/>
    </location>
</feature>
<evidence type="ECO:0000256" key="2">
    <source>
        <dbReference type="PROSITE-ProRule" id="PRU00497"/>
    </source>
</evidence>
<dbReference type="GO" id="GO:0031012">
    <property type="term" value="C:extracellular matrix"/>
    <property type="evidence" value="ECO:0007669"/>
    <property type="project" value="TreeGrafter"/>
</dbReference>
<name>A0AAD7ZV99_DIPPU</name>
<feature type="region of interest" description="Disordered" evidence="4">
    <location>
        <begin position="529"/>
        <end position="553"/>
    </location>
</feature>
<organism evidence="5 6">
    <name type="scientific">Diploptera punctata</name>
    <name type="common">Pacific beetle cockroach</name>
    <dbReference type="NCBI Taxonomy" id="6984"/>
    <lineage>
        <taxon>Eukaryota</taxon>
        <taxon>Metazoa</taxon>
        <taxon>Ecdysozoa</taxon>
        <taxon>Arthropoda</taxon>
        <taxon>Hexapoda</taxon>
        <taxon>Insecta</taxon>
        <taxon>Pterygota</taxon>
        <taxon>Neoptera</taxon>
        <taxon>Polyneoptera</taxon>
        <taxon>Dictyoptera</taxon>
        <taxon>Blattodea</taxon>
        <taxon>Blaberoidea</taxon>
        <taxon>Blaberidae</taxon>
        <taxon>Diplopterinae</taxon>
        <taxon>Diploptera</taxon>
    </lineage>
</organism>
<feature type="compositionally biased region" description="Polar residues" evidence="4">
    <location>
        <begin position="774"/>
        <end position="788"/>
    </location>
</feature>
<dbReference type="Pfam" id="PF00379">
    <property type="entry name" value="Chitin_bind_4"/>
    <property type="match status" value="1"/>
</dbReference>
<feature type="compositionally biased region" description="Polar residues" evidence="4">
    <location>
        <begin position="529"/>
        <end position="548"/>
    </location>
</feature>
<evidence type="ECO:0000256" key="4">
    <source>
        <dbReference type="SAM" id="MobiDB-lite"/>
    </source>
</evidence>
<evidence type="ECO:0000313" key="6">
    <source>
        <dbReference type="Proteomes" id="UP001233999"/>
    </source>
</evidence>
<sequence length="1425" mass="157267">CILSTAVLTLCWATPPPGHVKKPDNDKDPPKYEFGYDVQDGKGGRQGHLEARDGVHALGMYYVNLPDGSEQRVRYFTDDWGYHPLVSYTSSTNSGSTKTHFALGEKAVKALTSTKEAPKIPDIGGAIRSSLKIPEDLSGVEENKEENLKLKPGKLSSKVTSTESSDSKLKSSIHEVSSTVKTVDQSDVSEVNNLIDTGDKVSGKYELVSPVYSSSSISNVPFGSSSQQGHEEIVNSKETGSTSYQLVDIGSASSKSGSSVSVSHSPLFLQLVSEANNIESGKSADYRSGRKQKVTSYAHNLNSGLNFGDKIPRTGAHSNQLTSSVGQLQNEIYKNDKPIIQVTSTPSPQIYSSLRPIIVAEIKQHSTIRPIIVSPFSPTPTPTKIHNIPPTVSSIGDTEQSNLIVSQDAKGEYFSETSQASKNIDVSSEKSGIKSQSNTRPILLSYSTSGSREGLTRHSAFVPVQNDRLPYAQPLTYTTPSSVAILIPQDTSSLSSNSQDVSSDSVQQNYIPQAQPLIYSTTSQFSESHFPNVAHSSSESQIKSSTATKQEDSVEYAQPLVYTTPSPHLISHSEDASNPSIKQEGSSHYIVTSNNGHSGQLQSPAVDISSSDNRNSEYHYSTPAPKHVSLSQEKETQSTGFEEQSQQQSFVTVNAVNTGHVVNQYSNQSPRYLSHSLNPTSFSESNLVPRSQKSEVGTVGNENSVYVIANGIQSTTPRPIIKLSETRLEGGVSGGYVASSTPVPVFLNSHPSPGVATLASSILAPIQAGVSINSDSQQSESETITPLSTPQPPPVTEKVDDIPQRKTVVEIQKAISIDFNELATKANEERQKTIFIAPVSHPSVEGKNQDGGKVKQIQVNDVQQLTDIRNLNIIQYGYSQPLLGIQTAYIQPLSVQSDAQYSYNPQIFEPQKLTNSDKYQHDVYSGLQYGISGQFSESEKHEYPKKVQSETTEHQHQQTAIETEEYQHKQPLITLYTDNSNQGQHETDSLKQQVITTYNEQSDSGERHIFSKLQLPVATQVHTGYSQQLIQNDHIQSSQPVGHHVYHVPVQFHQQIEFQEPLTHISQDSNYQKPIIISQQGGNDQTNHNQQLIISQFNQEAVEGNTQNSKITDQTTNQVKPAYNKNPTEIEEQLQKEYNHQLEEEDKQEQAKLSSKINESLKQITVNYQHAVEDEKHINPTLQSFVNEYILSEQHTNSIPFYQQTKLPEDGKRIPEEQTKIIEVEKPVPVHHTKVIEKPVPVPHAVPVEVTKLVAVEKPVPYPQPYAVPHPYPLPYAVPHPIGVPVPHLVPYPHVVTLPYKEFHPVYIQGKPHKHDSVNLRYQVQNFVKDTPLPIIMKAIQHHGGRYGYPVTVKNQYHHASKIPETFYLSPPPLKSSGRGRGPPRSKNHDRLRTLCIEYGFKPPLIPSKQIDGIPPSAYGPPTKE</sequence>
<accession>A0AAD7ZV99</accession>
<dbReference type="GO" id="GO:0042302">
    <property type="term" value="F:structural constituent of cuticle"/>
    <property type="evidence" value="ECO:0007669"/>
    <property type="project" value="UniProtKB-UniRule"/>
</dbReference>
<feature type="region of interest" description="Disordered" evidence="4">
    <location>
        <begin position="139"/>
        <end position="167"/>
    </location>
</feature>
<feature type="region of interest" description="Disordered" evidence="4">
    <location>
        <begin position="589"/>
        <end position="647"/>
    </location>
</feature>
<feature type="compositionally biased region" description="Polar residues" evidence="4">
    <location>
        <begin position="589"/>
        <end position="613"/>
    </location>
</feature>
<dbReference type="PROSITE" id="PS51155">
    <property type="entry name" value="CHIT_BIND_RR_2"/>
    <property type="match status" value="1"/>
</dbReference>
<evidence type="ECO:0000256" key="1">
    <source>
        <dbReference type="ARBA" id="ARBA00022460"/>
    </source>
</evidence>
<feature type="region of interest" description="Disordered" evidence="4">
    <location>
        <begin position="565"/>
        <end position="584"/>
    </location>
</feature>
<dbReference type="Proteomes" id="UP001233999">
    <property type="component" value="Unassembled WGS sequence"/>
</dbReference>
<keyword evidence="1 2" id="KW-0193">Cuticle</keyword>
<gene>
    <name evidence="5" type="ORF">L9F63_019186</name>
</gene>
<keyword evidence="3" id="KW-0175">Coiled coil</keyword>
<evidence type="ECO:0000256" key="3">
    <source>
        <dbReference type="SAM" id="Coils"/>
    </source>
</evidence>
<dbReference type="PANTHER" id="PTHR12236">
    <property type="entry name" value="STRUCTURAL CONTITUENT OF CUTICLE"/>
    <property type="match status" value="1"/>
</dbReference>
<dbReference type="InterPro" id="IPR051217">
    <property type="entry name" value="Insect_Cuticle_Struc_Prot"/>
</dbReference>
<feature type="non-terminal residue" evidence="5">
    <location>
        <position position="1425"/>
    </location>
</feature>
<dbReference type="GO" id="GO:0005615">
    <property type="term" value="C:extracellular space"/>
    <property type="evidence" value="ECO:0007669"/>
    <property type="project" value="TreeGrafter"/>
</dbReference>
<feature type="coiled-coil region" evidence="3">
    <location>
        <begin position="1131"/>
        <end position="1159"/>
    </location>
</feature>
<dbReference type="EMBL" id="JASPKZ010006458">
    <property type="protein sequence ID" value="KAJ9587295.1"/>
    <property type="molecule type" value="Genomic_DNA"/>
</dbReference>
<comment type="caution">
    <text evidence="5">The sequence shown here is derived from an EMBL/GenBank/DDBJ whole genome shotgun (WGS) entry which is preliminary data.</text>
</comment>
<protein>
    <submittedName>
        <fullName evidence="5">Uncharacterized protein</fullName>
    </submittedName>
</protein>
<reference evidence="5" key="1">
    <citation type="journal article" date="2023" name="IScience">
        <title>Live-bearing cockroach genome reveals convergent evolutionary mechanisms linked to viviparity in insects and beyond.</title>
        <authorList>
            <person name="Fouks B."/>
            <person name="Harrison M.C."/>
            <person name="Mikhailova A.A."/>
            <person name="Marchal E."/>
            <person name="English S."/>
            <person name="Carruthers M."/>
            <person name="Jennings E.C."/>
            <person name="Chiamaka E.L."/>
            <person name="Frigard R.A."/>
            <person name="Pippel M."/>
            <person name="Attardo G.M."/>
            <person name="Benoit J.B."/>
            <person name="Bornberg-Bauer E."/>
            <person name="Tobe S.S."/>
        </authorList>
    </citation>
    <scope>NUCLEOTIDE SEQUENCE</scope>
    <source>
        <strain evidence="5">Stay&amp;Tobe</strain>
    </source>
</reference>
<dbReference type="PANTHER" id="PTHR12236:SF98">
    <property type="entry name" value="CUTICULAR PROTEIN 56F"/>
    <property type="match status" value="1"/>
</dbReference>
<feature type="region of interest" description="Disordered" evidence="4">
    <location>
        <begin position="1405"/>
        <end position="1425"/>
    </location>
</feature>
<keyword evidence="6" id="KW-1185">Reference proteome</keyword>